<sequence>MLLVMKFLLYYDKVVVRPFASFIRKEPRNEKYFIIHQQLDLRTSCFEDRGNDVTMPRGSTSSKPDPIELPKGPITRARAKHLQEAISTLFAQLWNDNEL</sequence>
<evidence type="ECO:0000313" key="2">
    <source>
        <dbReference type="EMBL" id="KAK5811775.1"/>
    </source>
</evidence>
<reference evidence="2 3" key="1">
    <citation type="submission" date="2023-03" db="EMBL/GenBank/DDBJ databases">
        <title>WGS of Gossypium arboreum.</title>
        <authorList>
            <person name="Yu D."/>
        </authorList>
    </citation>
    <scope>NUCLEOTIDE SEQUENCE [LARGE SCALE GENOMIC DNA]</scope>
    <source>
        <tissue evidence="2">Leaf</tissue>
    </source>
</reference>
<gene>
    <name evidence="2" type="ORF">PVK06_027144</name>
</gene>
<keyword evidence="3" id="KW-1185">Reference proteome</keyword>
<evidence type="ECO:0000313" key="3">
    <source>
        <dbReference type="Proteomes" id="UP001358586"/>
    </source>
</evidence>
<evidence type="ECO:0000256" key="1">
    <source>
        <dbReference type="SAM" id="MobiDB-lite"/>
    </source>
</evidence>
<feature type="region of interest" description="Disordered" evidence="1">
    <location>
        <begin position="50"/>
        <end position="70"/>
    </location>
</feature>
<accession>A0ABR0NZH1</accession>
<organism evidence="2 3">
    <name type="scientific">Gossypium arboreum</name>
    <name type="common">Tree cotton</name>
    <name type="synonym">Gossypium nanking</name>
    <dbReference type="NCBI Taxonomy" id="29729"/>
    <lineage>
        <taxon>Eukaryota</taxon>
        <taxon>Viridiplantae</taxon>
        <taxon>Streptophyta</taxon>
        <taxon>Embryophyta</taxon>
        <taxon>Tracheophyta</taxon>
        <taxon>Spermatophyta</taxon>
        <taxon>Magnoliopsida</taxon>
        <taxon>eudicotyledons</taxon>
        <taxon>Gunneridae</taxon>
        <taxon>Pentapetalae</taxon>
        <taxon>rosids</taxon>
        <taxon>malvids</taxon>
        <taxon>Malvales</taxon>
        <taxon>Malvaceae</taxon>
        <taxon>Malvoideae</taxon>
        <taxon>Gossypium</taxon>
    </lineage>
</organism>
<dbReference type="Proteomes" id="UP001358586">
    <property type="component" value="Chromosome 8"/>
</dbReference>
<proteinExistence type="predicted"/>
<protein>
    <submittedName>
        <fullName evidence="2">Uncharacterized protein</fullName>
    </submittedName>
</protein>
<dbReference type="EMBL" id="JARKNE010000008">
    <property type="protein sequence ID" value="KAK5811775.1"/>
    <property type="molecule type" value="Genomic_DNA"/>
</dbReference>
<name>A0ABR0NZH1_GOSAR</name>
<comment type="caution">
    <text evidence="2">The sequence shown here is derived from an EMBL/GenBank/DDBJ whole genome shotgun (WGS) entry which is preliminary data.</text>
</comment>